<organism evidence="13 14">
    <name type="scientific">Zygosaccharomyces rouxii</name>
    <dbReference type="NCBI Taxonomy" id="4956"/>
    <lineage>
        <taxon>Eukaryota</taxon>
        <taxon>Fungi</taxon>
        <taxon>Dikarya</taxon>
        <taxon>Ascomycota</taxon>
        <taxon>Saccharomycotina</taxon>
        <taxon>Saccharomycetes</taxon>
        <taxon>Saccharomycetales</taxon>
        <taxon>Saccharomycetaceae</taxon>
        <taxon>Zygosaccharomyces</taxon>
    </lineage>
</organism>
<evidence type="ECO:0000256" key="10">
    <source>
        <dbReference type="ARBA" id="ARBA00023136"/>
    </source>
</evidence>
<dbReference type="Proteomes" id="UP000187013">
    <property type="component" value="Unassembled WGS sequence"/>
</dbReference>
<evidence type="ECO:0000256" key="6">
    <source>
        <dbReference type="ARBA" id="ARBA00022946"/>
    </source>
</evidence>
<evidence type="ECO:0000256" key="9">
    <source>
        <dbReference type="ARBA" id="ARBA00023128"/>
    </source>
</evidence>
<protein>
    <recommendedName>
        <fullName evidence="3 12">MICOS complex subunit MIC60</fullName>
    </recommendedName>
    <alternativeName>
        <fullName evidence="12">Mitofilin</fullName>
    </alternativeName>
</protein>
<comment type="similarity">
    <text evidence="2 12">Belongs to the MICOS complex subunit Mic60 family.</text>
</comment>
<name>A0A1Q3AL42_ZYGRO</name>
<evidence type="ECO:0000256" key="5">
    <source>
        <dbReference type="ARBA" id="ARBA00022792"/>
    </source>
</evidence>
<proteinExistence type="inferred from homology"/>
<keyword evidence="8" id="KW-0175">Coiled coil</keyword>
<dbReference type="GO" id="GO:0042407">
    <property type="term" value="P:cristae formation"/>
    <property type="evidence" value="ECO:0007669"/>
    <property type="project" value="TreeGrafter"/>
</dbReference>
<evidence type="ECO:0000256" key="12">
    <source>
        <dbReference type="RuleBase" id="RU363000"/>
    </source>
</evidence>
<keyword evidence="9 12" id="KW-0496">Mitochondrion</keyword>
<dbReference type="EMBL" id="BDGX01000054">
    <property type="protein sequence ID" value="GAV56365.1"/>
    <property type="molecule type" value="Genomic_DNA"/>
</dbReference>
<keyword evidence="5 12" id="KW-0999">Mitochondrion inner membrane</keyword>
<keyword evidence="10" id="KW-0472">Membrane</keyword>
<gene>
    <name evidence="13" type="ORF">ZYGR_0BB01420</name>
</gene>
<evidence type="ECO:0000313" key="14">
    <source>
        <dbReference type="Proteomes" id="UP000187013"/>
    </source>
</evidence>
<keyword evidence="7" id="KW-1133">Transmembrane helix</keyword>
<dbReference type="AlphaFoldDB" id="A0A1Q3AL42"/>
<dbReference type="OrthoDB" id="10261039at2759"/>
<comment type="caution">
    <text evidence="13">The sequence shown here is derived from an EMBL/GenBank/DDBJ whole genome shotgun (WGS) entry which is preliminary data.</text>
</comment>
<keyword evidence="4 12" id="KW-0812">Transmembrane</keyword>
<evidence type="ECO:0000256" key="1">
    <source>
        <dbReference type="ARBA" id="ARBA00004434"/>
    </source>
</evidence>
<reference evidence="13 14" key="1">
    <citation type="submission" date="2016-08" db="EMBL/GenBank/DDBJ databases">
        <title>Draft genome sequence of allopolyploid Zygosaccharomyces rouxii.</title>
        <authorList>
            <person name="Watanabe J."/>
            <person name="Uehara K."/>
            <person name="Mogi Y."/>
            <person name="Tsukioka Y."/>
        </authorList>
    </citation>
    <scope>NUCLEOTIDE SEQUENCE [LARGE SCALE GENOMIC DNA]</scope>
    <source>
        <strain evidence="13 14">NBRC 110957</strain>
    </source>
</reference>
<evidence type="ECO:0000256" key="11">
    <source>
        <dbReference type="ARBA" id="ARBA00025571"/>
    </source>
</evidence>
<evidence type="ECO:0000256" key="2">
    <source>
        <dbReference type="ARBA" id="ARBA00010877"/>
    </source>
</evidence>
<accession>A0A1Q3AL42</accession>
<comment type="subunit">
    <text evidence="12">Component of the mitochondrial contact site and cristae organizing system (MICOS) complex.</text>
</comment>
<evidence type="ECO:0000313" key="13">
    <source>
        <dbReference type="EMBL" id="GAV56365.1"/>
    </source>
</evidence>
<dbReference type="PANTHER" id="PTHR15415">
    <property type="entry name" value="MITOFILIN"/>
    <property type="match status" value="1"/>
</dbReference>
<dbReference type="Pfam" id="PF09731">
    <property type="entry name" value="Mitofilin"/>
    <property type="match status" value="1"/>
</dbReference>
<evidence type="ECO:0000256" key="7">
    <source>
        <dbReference type="ARBA" id="ARBA00022989"/>
    </source>
</evidence>
<comment type="subcellular location">
    <subcellularLocation>
        <location evidence="1 12">Mitochondrion inner membrane</location>
        <topology evidence="1 12">Single-pass membrane protein</topology>
    </subcellularLocation>
</comment>
<evidence type="ECO:0000256" key="3">
    <source>
        <dbReference type="ARBA" id="ARBA00018116"/>
    </source>
</evidence>
<sequence length="539" mass="60258">MLRSTPRLLRIAANRRLATAASQTSKQTKTKSVHPIRKFFTRATLSVTLFYATGLALSEVSDACGALFTEHVPYGEELVDFFETTWYSAAYSPLTLDELKLKFGEILARRTATVPHGGATARSMDPEEKEKENIHNDADLPEAIAEKATELLRLQPLRLPDNVDSSDALRLKEIITEFNSTIDTINNQNIMLPETQAVVVLEAHDALAKKIVEFEENFESALTAGIDTKATAALEGAGTKYEEELKQKEMQLTDKFLNEFSNFRAELEQRTQKQLAADLKANEQTLLAKHANEVALLSITQVKEFNKIISEKIDAERNGKLAHLQELDDAVNKLAKSVDGVNKFLIKSEAITQLTLALDKLKNKINSPKNASIKIDSELQRLKTLADIVPGLPKPCCHSKDVQPALLTVALNELNELASEKEILSNEQLYNRWNLLESDFKTASLLPPNAGIMGHTFAKFFSFFLFTKQGSSPTNEDLDNVYAKVSERLRLSKLDEAVEEVLSLKGWPHVLCKDWIAQARKRLEVESLISVLDNEIRTL</sequence>
<dbReference type="PANTHER" id="PTHR15415:SF7">
    <property type="entry name" value="MICOS COMPLEX SUBUNIT MIC60"/>
    <property type="match status" value="1"/>
</dbReference>
<comment type="function">
    <text evidence="11">Component of the MICOS complex, a large protein complex of the mitochondrial inner membrane that plays crucial roles in the maintenance of crista junctions, inner membrane architecture, and formation of contact sites to the outer membrane. Plays a role in keeping cristae membranes connected to the inner boundary membrane. Also promotes protein import via the mitochondrial intermembrane space assembly (MIA) pathway.</text>
</comment>
<dbReference type="GO" id="GO:0061617">
    <property type="term" value="C:MICOS complex"/>
    <property type="evidence" value="ECO:0007669"/>
    <property type="project" value="TreeGrafter"/>
</dbReference>
<evidence type="ECO:0000256" key="8">
    <source>
        <dbReference type="ARBA" id="ARBA00023054"/>
    </source>
</evidence>
<dbReference type="InterPro" id="IPR019133">
    <property type="entry name" value="MIC60"/>
</dbReference>
<keyword evidence="6" id="KW-0809">Transit peptide</keyword>
<evidence type="ECO:0000256" key="4">
    <source>
        <dbReference type="ARBA" id="ARBA00022692"/>
    </source>
</evidence>